<evidence type="ECO:0000256" key="14">
    <source>
        <dbReference type="HAMAP-Rule" id="MF_00052"/>
    </source>
</evidence>
<dbReference type="PANTHER" id="PTHR10954">
    <property type="entry name" value="RIBONUCLEASE H2 SUBUNIT A"/>
    <property type="match status" value="1"/>
</dbReference>
<keyword evidence="19" id="KW-1185">Reference proteome</keyword>
<comment type="similarity">
    <text evidence="5 14 16">Belongs to the RNase HII family.</text>
</comment>
<evidence type="ECO:0000256" key="15">
    <source>
        <dbReference type="PROSITE-ProRule" id="PRU01319"/>
    </source>
</evidence>
<feature type="domain" description="RNase H type-2" evidence="17">
    <location>
        <begin position="18"/>
        <end position="214"/>
    </location>
</feature>
<dbReference type="RefSeq" id="WP_245805551.1">
    <property type="nucleotide sequence ID" value="NZ_FWZU01000004.1"/>
</dbReference>
<comment type="catalytic activity">
    <reaction evidence="1 14 15 16">
        <text>Endonucleolytic cleavage to 5'-phosphomonoester.</text>
        <dbReference type="EC" id="3.1.26.4"/>
    </reaction>
</comment>
<evidence type="ECO:0000256" key="7">
    <source>
        <dbReference type="ARBA" id="ARBA00019179"/>
    </source>
</evidence>
<evidence type="ECO:0000256" key="10">
    <source>
        <dbReference type="ARBA" id="ARBA00022723"/>
    </source>
</evidence>
<dbReference type="GO" id="GO:0004523">
    <property type="term" value="F:RNA-DNA hybrid ribonuclease activity"/>
    <property type="evidence" value="ECO:0007669"/>
    <property type="project" value="UniProtKB-UniRule"/>
</dbReference>
<dbReference type="HAMAP" id="MF_00052_B">
    <property type="entry name" value="RNase_HII_B"/>
    <property type="match status" value="1"/>
</dbReference>
<dbReference type="STRING" id="1519643.SAMN06295933_2610"/>
<comment type="function">
    <text evidence="3 14 16">Endonuclease that specifically degrades the RNA of RNA-DNA hybrids.</text>
</comment>
<evidence type="ECO:0000256" key="9">
    <source>
        <dbReference type="ARBA" id="ARBA00022722"/>
    </source>
</evidence>
<evidence type="ECO:0000313" key="18">
    <source>
        <dbReference type="EMBL" id="SMF27090.1"/>
    </source>
</evidence>
<dbReference type="AlphaFoldDB" id="A0A1X7E404"/>
<evidence type="ECO:0000256" key="11">
    <source>
        <dbReference type="ARBA" id="ARBA00022759"/>
    </source>
</evidence>
<proteinExistence type="inferred from homology"/>
<dbReference type="InterPro" id="IPR012337">
    <property type="entry name" value="RNaseH-like_sf"/>
</dbReference>
<keyword evidence="10 14" id="KW-0479">Metal-binding</keyword>
<evidence type="ECO:0000256" key="12">
    <source>
        <dbReference type="ARBA" id="ARBA00022801"/>
    </source>
</evidence>
<evidence type="ECO:0000256" key="1">
    <source>
        <dbReference type="ARBA" id="ARBA00000077"/>
    </source>
</evidence>
<organism evidence="18 19">
    <name type="scientific">Desulfovibrio gilichinskyi</name>
    <dbReference type="NCBI Taxonomy" id="1519643"/>
    <lineage>
        <taxon>Bacteria</taxon>
        <taxon>Pseudomonadati</taxon>
        <taxon>Thermodesulfobacteriota</taxon>
        <taxon>Desulfovibrionia</taxon>
        <taxon>Desulfovibrionales</taxon>
        <taxon>Desulfovibrionaceae</taxon>
        <taxon>Desulfovibrio</taxon>
    </lineage>
</organism>
<evidence type="ECO:0000256" key="16">
    <source>
        <dbReference type="RuleBase" id="RU003515"/>
    </source>
</evidence>
<sequence length="222" mass="23905">MSHELSYGILPGMGGEVGLIAGIDEAGRGCLAGPVVAGAVILPAEYDLPGLTDSKKLTESARDILAQQIREQAVCWSLGVSRAQVVDRINILQATFRAMARAAIHLKVQPSVLLIDGNKTIPLNHFNGIAGFQQESIIKGDEKIPAISAASILAKTFRDSLMVKLEKIYPGYGFAVHKGYGTKFHMDAVREKGPCLIHRLTFKGVRPEKKKSGQESMCLPGI</sequence>
<evidence type="ECO:0000256" key="3">
    <source>
        <dbReference type="ARBA" id="ARBA00004065"/>
    </source>
</evidence>
<evidence type="ECO:0000259" key="17">
    <source>
        <dbReference type="PROSITE" id="PS51975"/>
    </source>
</evidence>
<dbReference type="InterPro" id="IPR001352">
    <property type="entry name" value="RNase_HII/HIII"/>
</dbReference>
<feature type="binding site" evidence="14 15">
    <location>
        <position position="25"/>
    </location>
    <ligand>
        <name>a divalent metal cation</name>
        <dbReference type="ChEBI" id="CHEBI:60240"/>
    </ligand>
</feature>
<dbReference type="GO" id="GO:0030145">
    <property type="term" value="F:manganese ion binding"/>
    <property type="evidence" value="ECO:0007669"/>
    <property type="project" value="UniProtKB-UniRule"/>
</dbReference>
<dbReference type="CDD" id="cd07182">
    <property type="entry name" value="RNase_HII_bacteria_HII_like"/>
    <property type="match status" value="1"/>
</dbReference>
<evidence type="ECO:0000256" key="13">
    <source>
        <dbReference type="ARBA" id="ARBA00023211"/>
    </source>
</evidence>
<keyword evidence="11 14" id="KW-0255">Endonuclease</keyword>
<keyword evidence="9 14" id="KW-0540">Nuclease</keyword>
<dbReference type="InterPro" id="IPR036397">
    <property type="entry name" value="RNaseH_sf"/>
</dbReference>
<gene>
    <name evidence="14" type="primary">rnhB</name>
    <name evidence="18" type="ORF">SAMN06295933_2610</name>
</gene>
<reference evidence="19" key="1">
    <citation type="submission" date="2017-04" db="EMBL/GenBank/DDBJ databases">
        <authorList>
            <person name="Varghese N."/>
            <person name="Submissions S."/>
        </authorList>
    </citation>
    <scope>NUCLEOTIDE SEQUENCE [LARGE SCALE GENOMIC DNA]</scope>
    <source>
        <strain evidence="19">K3S</strain>
    </source>
</reference>
<dbReference type="InterPro" id="IPR022898">
    <property type="entry name" value="RNase_HII"/>
</dbReference>
<dbReference type="Gene3D" id="3.30.420.10">
    <property type="entry name" value="Ribonuclease H-like superfamily/Ribonuclease H"/>
    <property type="match status" value="1"/>
</dbReference>
<dbReference type="InterPro" id="IPR024567">
    <property type="entry name" value="RNase_HII/HIII_dom"/>
</dbReference>
<keyword evidence="13 14" id="KW-0464">Manganese</keyword>
<keyword evidence="12 14" id="KW-0378">Hydrolase</keyword>
<dbReference type="PROSITE" id="PS51975">
    <property type="entry name" value="RNASE_H_2"/>
    <property type="match status" value="1"/>
</dbReference>
<dbReference type="GO" id="GO:0003723">
    <property type="term" value="F:RNA binding"/>
    <property type="evidence" value="ECO:0007669"/>
    <property type="project" value="UniProtKB-UniRule"/>
</dbReference>
<dbReference type="EC" id="3.1.26.4" evidence="6 14"/>
<dbReference type="Proteomes" id="UP000192906">
    <property type="component" value="Unassembled WGS sequence"/>
</dbReference>
<evidence type="ECO:0000256" key="4">
    <source>
        <dbReference type="ARBA" id="ARBA00004496"/>
    </source>
</evidence>
<evidence type="ECO:0000256" key="5">
    <source>
        <dbReference type="ARBA" id="ARBA00007383"/>
    </source>
</evidence>
<keyword evidence="8 14" id="KW-0963">Cytoplasm</keyword>
<evidence type="ECO:0000256" key="8">
    <source>
        <dbReference type="ARBA" id="ARBA00022490"/>
    </source>
</evidence>
<protein>
    <recommendedName>
        <fullName evidence="7 14">Ribonuclease HII</fullName>
        <shortName evidence="14">RNase HII</shortName>
        <ecNumber evidence="6 14">3.1.26.4</ecNumber>
    </recommendedName>
</protein>
<feature type="binding site" evidence="14 15">
    <location>
        <position position="116"/>
    </location>
    <ligand>
        <name>a divalent metal cation</name>
        <dbReference type="ChEBI" id="CHEBI:60240"/>
    </ligand>
</feature>
<dbReference type="PANTHER" id="PTHR10954:SF18">
    <property type="entry name" value="RIBONUCLEASE HII"/>
    <property type="match status" value="1"/>
</dbReference>
<dbReference type="GO" id="GO:0043137">
    <property type="term" value="P:DNA replication, removal of RNA primer"/>
    <property type="evidence" value="ECO:0007669"/>
    <property type="project" value="TreeGrafter"/>
</dbReference>
<dbReference type="NCBIfam" id="NF000595">
    <property type="entry name" value="PRK00015.1-3"/>
    <property type="match status" value="1"/>
</dbReference>
<comment type="cofactor">
    <cofactor evidence="14 15">
        <name>Mn(2+)</name>
        <dbReference type="ChEBI" id="CHEBI:29035"/>
    </cofactor>
    <cofactor evidence="14 15">
        <name>Mg(2+)</name>
        <dbReference type="ChEBI" id="CHEBI:18420"/>
    </cofactor>
    <text evidence="14 15">Manganese or magnesium. Binds 1 divalent metal ion per monomer in the absence of substrate. May bind a second metal ion after substrate binding.</text>
</comment>
<dbReference type="EMBL" id="FWZU01000004">
    <property type="protein sequence ID" value="SMF27090.1"/>
    <property type="molecule type" value="Genomic_DNA"/>
</dbReference>
<evidence type="ECO:0000313" key="19">
    <source>
        <dbReference type="Proteomes" id="UP000192906"/>
    </source>
</evidence>
<accession>A0A1X7E404</accession>
<comment type="cofactor">
    <cofactor evidence="2">
        <name>Mg(2+)</name>
        <dbReference type="ChEBI" id="CHEBI:18420"/>
    </cofactor>
</comment>
<dbReference type="GO" id="GO:0032299">
    <property type="term" value="C:ribonuclease H2 complex"/>
    <property type="evidence" value="ECO:0007669"/>
    <property type="project" value="TreeGrafter"/>
</dbReference>
<feature type="binding site" evidence="14 15">
    <location>
        <position position="24"/>
    </location>
    <ligand>
        <name>a divalent metal cation</name>
        <dbReference type="ChEBI" id="CHEBI:60240"/>
    </ligand>
</feature>
<dbReference type="GO" id="GO:0005737">
    <property type="term" value="C:cytoplasm"/>
    <property type="evidence" value="ECO:0007669"/>
    <property type="project" value="UniProtKB-SubCell"/>
</dbReference>
<dbReference type="Pfam" id="PF01351">
    <property type="entry name" value="RNase_HII"/>
    <property type="match status" value="1"/>
</dbReference>
<evidence type="ECO:0000256" key="6">
    <source>
        <dbReference type="ARBA" id="ARBA00012180"/>
    </source>
</evidence>
<evidence type="ECO:0000256" key="2">
    <source>
        <dbReference type="ARBA" id="ARBA00001946"/>
    </source>
</evidence>
<dbReference type="SUPFAM" id="SSF53098">
    <property type="entry name" value="Ribonuclease H-like"/>
    <property type="match status" value="1"/>
</dbReference>
<comment type="subcellular location">
    <subcellularLocation>
        <location evidence="4 14">Cytoplasm</location>
    </subcellularLocation>
</comment>
<name>A0A1X7E404_9BACT</name>
<dbReference type="GO" id="GO:0006298">
    <property type="term" value="P:mismatch repair"/>
    <property type="evidence" value="ECO:0007669"/>
    <property type="project" value="TreeGrafter"/>
</dbReference>